<evidence type="ECO:0000256" key="4">
    <source>
        <dbReference type="ARBA" id="ARBA00022452"/>
    </source>
</evidence>
<evidence type="ECO:0000256" key="8">
    <source>
        <dbReference type="SAM" id="Coils"/>
    </source>
</evidence>
<dbReference type="PIRSF" id="PIRSF001892">
    <property type="entry name" value="CyaE"/>
    <property type="match status" value="1"/>
</dbReference>
<evidence type="ECO:0000313" key="10">
    <source>
        <dbReference type="Proteomes" id="UP000534186"/>
    </source>
</evidence>
<dbReference type="InterPro" id="IPR028351">
    <property type="entry name" value="CyaE"/>
</dbReference>
<dbReference type="GO" id="GO:0015288">
    <property type="term" value="F:porin activity"/>
    <property type="evidence" value="ECO:0007669"/>
    <property type="project" value="TreeGrafter"/>
</dbReference>
<reference evidence="9 10" key="1">
    <citation type="submission" date="2020-07" db="EMBL/GenBank/DDBJ databases">
        <title>Genomic Encyclopedia of Type Strains, Phase IV (KMG-V): Genome sequencing to study the core and pangenomes of soil and plant-associated prokaryotes.</title>
        <authorList>
            <person name="Whitman W."/>
        </authorList>
    </citation>
    <scope>NUCLEOTIDE SEQUENCE [LARGE SCALE GENOMIC DNA]</scope>
    <source>
        <strain evidence="9 10">M8UP30</strain>
    </source>
</reference>
<evidence type="ECO:0000256" key="5">
    <source>
        <dbReference type="ARBA" id="ARBA00022692"/>
    </source>
</evidence>
<dbReference type="SUPFAM" id="SSF56954">
    <property type="entry name" value="Outer membrane efflux proteins (OEP)"/>
    <property type="match status" value="1"/>
</dbReference>
<dbReference type="PANTHER" id="PTHR30026">
    <property type="entry name" value="OUTER MEMBRANE PROTEIN TOLC"/>
    <property type="match status" value="1"/>
</dbReference>
<dbReference type="InterPro" id="IPR003423">
    <property type="entry name" value="OMP_efflux"/>
</dbReference>
<dbReference type="Gene3D" id="1.20.1600.10">
    <property type="entry name" value="Outer membrane efflux proteins (OEP)"/>
    <property type="match status" value="1"/>
</dbReference>
<keyword evidence="6" id="KW-0472">Membrane</keyword>
<dbReference type="Proteomes" id="UP000534186">
    <property type="component" value="Unassembled WGS sequence"/>
</dbReference>
<name>A0A7Y9TBY3_9BACT</name>
<proteinExistence type="inferred from homology"/>
<keyword evidence="5" id="KW-0812">Transmembrane</keyword>
<feature type="coiled-coil region" evidence="8">
    <location>
        <begin position="185"/>
        <end position="212"/>
    </location>
</feature>
<dbReference type="GO" id="GO:0009279">
    <property type="term" value="C:cell outer membrane"/>
    <property type="evidence" value="ECO:0007669"/>
    <property type="project" value="UniProtKB-SubCell"/>
</dbReference>
<dbReference type="EMBL" id="JACCCV010000002">
    <property type="protein sequence ID" value="NYF53565.1"/>
    <property type="molecule type" value="Genomic_DNA"/>
</dbReference>
<dbReference type="AlphaFoldDB" id="A0A7Y9TBY3"/>
<evidence type="ECO:0000256" key="3">
    <source>
        <dbReference type="ARBA" id="ARBA00022448"/>
    </source>
</evidence>
<dbReference type="InterPro" id="IPR051906">
    <property type="entry name" value="TolC-like"/>
</dbReference>
<comment type="caution">
    <text evidence="9">The sequence shown here is derived from an EMBL/GenBank/DDBJ whole genome shotgun (WGS) entry which is preliminary data.</text>
</comment>
<comment type="subcellular location">
    <subcellularLocation>
        <location evidence="1">Cell outer membrane</location>
    </subcellularLocation>
</comment>
<gene>
    <name evidence="9" type="ORF">HDF12_003964</name>
</gene>
<evidence type="ECO:0000256" key="2">
    <source>
        <dbReference type="ARBA" id="ARBA00007613"/>
    </source>
</evidence>
<evidence type="ECO:0000313" key="9">
    <source>
        <dbReference type="EMBL" id="NYF53565.1"/>
    </source>
</evidence>
<keyword evidence="4" id="KW-1134">Transmembrane beta strand</keyword>
<accession>A0A7Y9TBY3</accession>
<dbReference type="PANTHER" id="PTHR30026:SF20">
    <property type="entry name" value="OUTER MEMBRANE PROTEIN TOLC"/>
    <property type="match status" value="1"/>
</dbReference>
<dbReference type="Pfam" id="PF02321">
    <property type="entry name" value="OEP"/>
    <property type="match status" value="2"/>
</dbReference>
<evidence type="ECO:0000256" key="7">
    <source>
        <dbReference type="ARBA" id="ARBA00023237"/>
    </source>
</evidence>
<comment type="similarity">
    <text evidence="2">Belongs to the outer membrane factor (OMF) (TC 1.B.17) family.</text>
</comment>
<evidence type="ECO:0000256" key="6">
    <source>
        <dbReference type="ARBA" id="ARBA00023136"/>
    </source>
</evidence>
<keyword evidence="3" id="KW-0813">Transport</keyword>
<keyword evidence="7" id="KW-0998">Cell outer membrane</keyword>
<protein>
    <submittedName>
        <fullName evidence="9">Outer membrane protein TolC</fullName>
    </submittedName>
</protein>
<dbReference type="GO" id="GO:0015562">
    <property type="term" value="F:efflux transmembrane transporter activity"/>
    <property type="evidence" value="ECO:0007669"/>
    <property type="project" value="InterPro"/>
</dbReference>
<sequence>MKLQGLLLSNRGMLGIAFVCMFLPVIAHPQHAPQVPDRPWDSNWAESGVHAEPGNELKLDPTHTYVLAELIDLAELNNPETREAWAFAKGRAARLGISRSDLYPTLVASALGVASKDGILINDRFVLQTLGEYDLAISLSYTLLDFGERRGHIDEDRAQLLAANFAFNQVHLKIVSRVLAAFFRLQQTQGEVAAAEANLTSARTVREAAEQRLDLGVATVPDLLEARSTEARAVYNLESARGARQIASGDLATVLTASPASDYKVQSLDSLPIPNELNETAEQAINKALSQRPDLLAQMERVRAASGAITSARSEWYPRLTFQGDEDFLRAYGEQTPFPGVYAGANTYHAELSLNWTVFDGGRRRNDVEEAHASQKQAQSAVDRMRDEVSDEVWRAYSNVNTAFRQRDAATMLLTASTDSYEAALQSYRLGVRNLVDLLAAERDLADARSADITARVSVLNSLAELAYSTGDLLKTTARRPSP</sequence>
<dbReference type="GO" id="GO:1990281">
    <property type="term" value="C:efflux pump complex"/>
    <property type="evidence" value="ECO:0007669"/>
    <property type="project" value="TreeGrafter"/>
</dbReference>
<organism evidence="9 10">
    <name type="scientific">Tunturiibacter lichenicola</name>
    <dbReference type="NCBI Taxonomy" id="2051959"/>
    <lineage>
        <taxon>Bacteria</taxon>
        <taxon>Pseudomonadati</taxon>
        <taxon>Acidobacteriota</taxon>
        <taxon>Terriglobia</taxon>
        <taxon>Terriglobales</taxon>
        <taxon>Acidobacteriaceae</taxon>
        <taxon>Tunturiibacter</taxon>
    </lineage>
</organism>
<keyword evidence="8" id="KW-0175">Coiled coil</keyword>
<evidence type="ECO:0000256" key="1">
    <source>
        <dbReference type="ARBA" id="ARBA00004442"/>
    </source>
</evidence>